<name>A0AAU3HUT3_9ACTN</name>
<accession>A0AAU3HUT3</accession>
<gene>
    <name evidence="2" type="ORF">OG699_01040</name>
</gene>
<protein>
    <recommendedName>
        <fullName evidence="3">SnoaL-like domain-containing protein</fullName>
    </recommendedName>
</protein>
<evidence type="ECO:0000313" key="2">
    <source>
        <dbReference type="EMBL" id="WTZ06741.1"/>
    </source>
</evidence>
<reference evidence="2" key="1">
    <citation type="submission" date="2022-10" db="EMBL/GenBank/DDBJ databases">
        <title>The complete genomes of actinobacterial strains from the NBC collection.</title>
        <authorList>
            <person name="Joergensen T.S."/>
            <person name="Alvarez Arevalo M."/>
            <person name="Sterndorff E.B."/>
            <person name="Faurdal D."/>
            <person name="Vuksanovic O."/>
            <person name="Mourched A.-S."/>
            <person name="Charusanti P."/>
            <person name="Shaw S."/>
            <person name="Blin K."/>
            <person name="Weber T."/>
        </authorList>
    </citation>
    <scope>NUCLEOTIDE SEQUENCE</scope>
    <source>
        <strain evidence="2">NBC_01393</strain>
    </source>
</reference>
<sequence>MTDEATVDVWCSGLFGLTGKGVKEIPLETSWFTITMTLRWTDTGWRLAGSEQVDGPEPESAAGKYGQAPQL</sequence>
<feature type="region of interest" description="Disordered" evidence="1">
    <location>
        <begin position="48"/>
        <end position="71"/>
    </location>
</feature>
<dbReference type="EMBL" id="CP109546">
    <property type="protein sequence ID" value="WTZ06741.1"/>
    <property type="molecule type" value="Genomic_DNA"/>
</dbReference>
<evidence type="ECO:0008006" key="3">
    <source>
        <dbReference type="Google" id="ProtNLM"/>
    </source>
</evidence>
<organism evidence="2">
    <name type="scientific">Streptomyces sp. NBC_01393</name>
    <dbReference type="NCBI Taxonomy" id="2903851"/>
    <lineage>
        <taxon>Bacteria</taxon>
        <taxon>Bacillati</taxon>
        <taxon>Actinomycetota</taxon>
        <taxon>Actinomycetes</taxon>
        <taxon>Kitasatosporales</taxon>
        <taxon>Streptomycetaceae</taxon>
        <taxon>Streptomyces</taxon>
    </lineage>
</organism>
<dbReference type="AlphaFoldDB" id="A0AAU3HUT3"/>
<evidence type="ECO:0000256" key="1">
    <source>
        <dbReference type="SAM" id="MobiDB-lite"/>
    </source>
</evidence>
<proteinExistence type="predicted"/>